<proteinExistence type="predicted"/>
<comment type="caution">
    <text evidence="1">The sequence shown here is derived from an EMBL/GenBank/DDBJ whole genome shotgun (WGS) entry which is preliminary data.</text>
</comment>
<evidence type="ECO:0000313" key="1">
    <source>
        <dbReference type="EMBL" id="MCH5597972.1"/>
    </source>
</evidence>
<accession>A0ABS9SHY6</accession>
<protein>
    <recommendedName>
        <fullName evidence="3">Molybdopterin dinucleotide-binding domain-containing protein</fullName>
    </recommendedName>
</protein>
<keyword evidence="2" id="KW-1185">Reference proteome</keyword>
<sequence length="123" mass="13736">MSFENSFNDYGQVGRDDGLFIMPKVEMDNLLSRTGREISKIEDELGIPKGIWLSRLAKNDKLIRVDIKVTSNSKLRIPTGNEIGADELLWIPGGKTFGGVSEAIIDPVKKTDVNNYKIEIIVQ</sequence>
<evidence type="ECO:0008006" key="3">
    <source>
        <dbReference type="Google" id="ProtNLM"/>
    </source>
</evidence>
<name>A0ABS9SHY6_9BACT</name>
<dbReference type="RefSeq" id="WP_240827321.1">
    <property type="nucleotide sequence ID" value="NZ_JAKWBL010000001.1"/>
</dbReference>
<reference evidence="1 2" key="1">
    <citation type="submission" date="2022-02" db="EMBL/GenBank/DDBJ databases">
        <authorList>
            <person name="Min J."/>
        </authorList>
    </citation>
    <scope>NUCLEOTIDE SEQUENCE [LARGE SCALE GENOMIC DNA]</scope>
    <source>
        <strain evidence="1 2">GR10-1</strain>
    </source>
</reference>
<dbReference type="EMBL" id="JAKWBL010000001">
    <property type="protein sequence ID" value="MCH5597972.1"/>
    <property type="molecule type" value="Genomic_DNA"/>
</dbReference>
<gene>
    <name evidence="1" type="ORF">MKP09_08665</name>
</gene>
<organism evidence="1 2">
    <name type="scientific">Niabella ginsengisoli</name>
    <dbReference type="NCBI Taxonomy" id="522298"/>
    <lineage>
        <taxon>Bacteria</taxon>
        <taxon>Pseudomonadati</taxon>
        <taxon>Bacteroidota</taxon>
        <taxon>Chitinophagia</taxon>
        <taxon>Chitinophagales</taxon>
        <taxon>Chitinophagaceae</taxon>
        <taxon>Niabella</taxon>
    </lineage>
</organism>
<dbReference type="Proteomes" id="UP001202248">
    <property type="component" value="Unassembled WGS sequence"/>
</dbReference>
<evidence type="ECO:0000313" key="2">
    <source>
        <dbReference type="Proteomes" id="UP001202248"/>
    </source>
</evidence>